<name>A0ABR4PG11_9HELO</name>
<dbReference type="CDD" id="cd12148">
    <property type="entry name" value="fungal_TF_MHR"/>
    <property type="match status" value="1"/>
</dbReference>
<proteinExistence type="predicted"/>
<dbReference type="SUPFAM" id="SSF57701">
    <property type="entry name" value="Zn2/Cys6 DNA-binding domain"/>
    <property type="match status" value="1"/>
</dbReference>
<gene>
    <name evidence="5" type="ORF">PVAG01_06097</name>
</gene>
<dbReference type="CDD" id="cd00067">
    <property type="entry name" value="GAL4"/>
    <property type="match status" value="1"/>
</dbReference>
<dbReference type="PANTHER" id="PTHR43374:SF1">
    <property type="entry name" value="FLAVIN PRENYLTRANSFERASE PAD1, MITOCHONDRIAL"/>
    <property type="match status" value="1"/>
</dbReference>
<feature type="compositionally biased region" description="Basic and acidic residues" evidence="3">
    <location>
        <begin position="102"/>
        <end position="114"/>
    </location>
</feature>
<dbReference type="SMART" id="SM00066">
    <property type="entry name" value="GAL4"/>
    <property type="match status" value="1"/>
</dbReference>
<feature type="compositionally biased region" description="Polar residues" evidence="3">
    <location>
        <begin position="117"/>
        <end position="135"/>
    </location>
</feature>
<dbReference type="InterPro" id="IPR001138">
    <property type="entry name" value="Zn2Cys6_DnaBD"/>
</dbReference>
<dbReference type="Pfam" id="PF00172">
    <property type="entry name" value="Zn_clus"/>
    <property type="match status" value="1"/>
</dbReference>
<dbReference type="InterPro" id="IPR036864">
    <property type="entry name" value="Zn2-C6_fun-type_DNA-bd_sf"/>
</dbReference>
<evidence type="ECO:0000259" key="4">
    <source>
        <dbReference type="PROSITE" id="PS50048"/>
    </source>
</evidence>
<accession>A0ABR4PG11</accession>
<evidence type="ECO:0000256" key="2">
    <source>
        <dbReference type="ARBA" id="ARBA00023242"/>
    </source>
</evidence>
<dbReference type="PANTHER" id="PTHR43374">
    <property type="entry name" value="FLAVIN PRENYLTRANSFERASE"/>
    <property type="match status" value="1"/>
</dbReference>
<dbReference type="PROSITE" id="PS50048">
    <property type="entry name" value="ZN2_CY6_FUNGAL_2"/>
    <property type="match status" value="1"/>
</dbReference>
<feature type="domain" description="Zn(2)-C6 fungal-type" evidence="4">
    <location>
        <begin position="28"/>
        <end position="59"/>
    </location>
</feature>
<feature type="region of interest" description="Disordered" evidence="3">
    <location>
        <begin position="88"/>
        <end position="151"/>
    </location>
</feature>
<keyword evidence="1" id="KW-0479">Metal-binding</keyword>
<sequence>MSNRLQVDDREARRILRQRQKKTRTRTSCYPCQTRKVRCNKEQPCKNCAQRGYPELCTFSSPELGGMNIEATPIEIDHHTTMHDNATVNGRTLESNNPIDTHPQENDDASHFDNEMASPNSINPPVQYHQTSDNNEVGKPANNASRNTHYLGQNSIPNFIREQSGSGLVPKERTPIGSIEDAIMPMLGLQESASSYPFLISPSDANDPSLALPNSRELIRCFECYRTHVHLYTPLLCDVIEFEQDLCRYIAGRSDSATSSEQPRSGNAIAWLGLLFAVVASGTQFSDADVSTRGPKSRTFVRIAFHCLRLANFLTRPSITCLQALLIIGNVLQNNSEPEGAWMLLGTTARMGQSLGLHDNLQKRSQQVSTSTGYLLWFGIRLVLRTRLTSIGRQLFVKTRCCHCASIGPPSTQTLAHTYPIKLSFHMPRQ</sequence>
<evidence type="ECO:0000256" key="3">
    <source>
        <dbReference type="SAM" id="MobiDB-lite"/>
    </source>
</evidence>
<comment type="caution">
    <text evidence="5">The sequence shown here is derived from an EMBL/GenBank/DDBJ whole genome shotgun (WGS) entry which is preliminary data.</text>
</comment>
<dbReference type="EMBL" id="JBFCZG010000005">
    <property type="protein sequence ID" value="KAL3421941.1"/>
    <property type="molecule type" value="Genomic_DNA"/>
</dbReference>
<dbReference type="InterPro" id="IPR004507">
    <property type="entry name" value="UbiX-like"/>
</dbReference>
<reference evidence="5 6" key="1">
    <citation type="submission" date="2024-06" db="EMBL/GenBank/DDBJ databases">
        <title>Complete genome of Phlyctema vagabunda strain 19-DSS-EL-015.</title>
        <authorList>
            <person name="Fiorenzani C."/>
        </authorList>
    </citation>
    <scope>NUCLEOTIDE SEQUENCE [LARGE SCALE GENOMIC DNA]</scope>
    <source>
        <strain evidence="5 6">19-DSS-EL-015</strain>
    </source>
</reference>
<dbReference type="Gene3D" id="4.10.240.10">
    <property type="entry name" value="Zn(2)-C6 fungal-type DNA-binding domain"/>
    <property type="match status" value="1"/>
</dbReference>
<dbReference type="Pfam" id="PF04082">
    <property type="entry name" value="Fungal_trans"/>
    <property type="match status" value="1"/>
</dbReference>
<dbReference type="Proteomes" id="UP001629113">
    <property type="component" value="Unassembled WGS sequence"/>
</dbReference>
<dbReference type="InterPro" id="IPR007219">
    <property type="entry name" value="XnlR_reg_dom"/>
</dbReference>
<evidence type="ECO:0000313" key="5">
    <source>
        <dbReference type="EMBL" id="KAL3421941.1"/>
    </source>
</evidence>
<feature type="compositionally biased region" description="Polar residues" evidence="3">
    <location>
        <begin position="88"/>
        <end position="99"/>
    </location>
</feature>
<keyword evidence="6" id="KW-1185">Reference proteome</keyword>
<evidence type="ECO:0000256" key="1">
    <source>
        <dbReference type="ARBA" id="ARBA00022723"/>
    </source>
</evidence>
<feature type="compositionally biased region" description="Polar residues" evidence="3">
    <location>
        <begin position="142"/>
        <end position="151"/>
    </location>
</feature>
<protein>
    <submittedName>
        <fullName evidence="5">Fungal specific transcription factor domain-containing protein</fullName>
    </submittedName>
</protein>
<evidence type="ECO:0000313" key="6">
    <source>
        <dbReference type="Proteomes" id="UP001629113"/>
    </source>
</evidence>
<organism evidence="5 6">
    <name type="scientific">Phlyctema vagabunda</name>
    <dbReference type="NCBI Taxonomy" id="108571"/>
    <lineage>
        <taxon>Eukaryota</taxon>
        <taxon>Fungi</taxon>
        <taxon>Dikarya</taxon>
        <taxon>Ascomycota</taxon>
        <taxon>Pezizomycotina</taxon>
        <taxon>Leotiomycetes</taxon>
        <taxon>Helotiales</taxon>
        <taxon>Dermateaceae</taxon>
        <taxon>Phlyctema</taxon>
    </lineage>
</organism>
<keyword evidence="2" id="KW-0539">Nucleus</keyword>